<accession>A0A3S3ZQA4</accession>
<reference evidence="2 3" key="1">
    <citation type="submission" date="2018-11" db="EMBL/GenBank/DDBJ databases">
        <title>Rhodococcus spongicola sp. nov. and Rhodococcus xishaensis sp. nov. from marine sponges.</title>
        <authorList>
            <person name="Li L."/>
            <person name="Lin H.W."/>
        </authorList>
    </citation>
    <scope>NUCLEOTIDE SEQUENCE [LARGE SCALE GENOMIC DNA]</scope>
    <source>
        <strain evidence="2 3">LHW51113</strain>
    </source>
</reference>
<dbReference type="OrthoDB" id="3211108at2"/>
<dbReference type="SUPFAM" id="SSF160904">
    <property type="entry name" value="Jann2411-like"/>
    <property type="match status" value="1"/>
</dbReference>
<dbReference type="Proteomes" id="UP000283479">
    <property type="component" value="Unassembled WGS sequence"/>
</dbReference>
<organism evidence="2 3">
    <name type="scientific">Rhodococcus xishaensis</name>
    <dbReference type="NCBI Taxonomy" id="2487364"/>
    <lineage>
        <taxon>Bacteria</taxon>
        <taxon>Bacillati</taxon>
        <taxon>Actinomycetota</taxon>
        <taxon>Actinomycetes</taxon>
        <taxon>Mycobacteriales</taxon>
        <taxon>Nocardiaceae</taxon>
        <taxon>Rhodococcus</taxon>
    </lineage>
</organism>
<proteinExistence type="predicted"/>
<sequence length="175" mass="19573">MPWIGESRALDLANTVIVGANRGEDLDFFADPSLTARWRQRVTDGRLARMPLDQLVELRSVVQEALDAADRSEPWSPQLRSRINSLAANAPLVLEMDESGTLRQVGREGPVEAEVARETLQLTAAPDSFTVRRCPAPSCGMFFVPRRRNQGWCTVRCGSRARSTRRHHRGRHAEG</sequence>
<dbReference type="InterPro" id="IPR021005">
    <property type="entry name" value="Znf_CGNR"/>
</dbReference>
<dbReference type="PANTHER" id="PTHR35525">
    <property type="entry name" value="BLL6575 PROTEIN"/>
    <property type="match status" value="1"/>
</dbReference>
<evidence type="ECO:0000313" key="2">
    <source>
        <dbReference type="EMBL" id="RVW05809.1"/>
    </source>
</evidence>
<dbReference type="AlphaFoldDB" id="A0A3S3ZQA4"/>
<feature type="domain" description="Zinc finger CGNR" evidence="1">
    <location>
        <begin position="131"/>
        <end position="169"/>
    </location>
</feature>
<dbReference type="InterPro" id="IPR010852">
    <property type="entry name" value="ABATE"/>
</dbReference>
<name>A0A3S3ZQA4_9NOCA</name>
<gene>
    <name evidence="2" type="ORF">EGT50_01175</name>
</gene>
<evidence type="ECO:0000313" key="3">
    <source>
        <dbReference type="Proteomes" id="UP000283479"/>
    </source>
</evidence>
<dbReference type="Pfam" id="PF11706">
    <property type="entry name" value="zf-CGNR"/>
    <property type="match status" value="1"/>
</dbReference>
<dbReference type="InterPro" id="IPR023286">
    <property type="entry name" value="ABATE_dom_sf"/>
</dbReference>
<dbReference type="EMBL" id="RKLO01000001">
    <property type="protein sequence ID" value="RVW05809.1"/>
    <property type="molecule type" value="Genomic_DNA"/>
</dbReference>
<dbReference type="Gene3D" id="1.10.3300.10">
    <property type="entry name" value="Jann2411-like domain"/>
    <property type="match status" value="1"/>
</dbReference>
<dbReference type="Pfam" id="PF07336">
    <property type="entry name" value="ABATE"/>
    <property type="match status" value="1"/>
</dbReference>
<evidence type="ECO:0000259" key="1">
    <source>
        <dbReference type="Pfam" id="PF11706"/>
    </source>
</evidence>
<comment type="caution">
    <text evidence="2">The sequence shown here is derived from an EMBL/GenBank/DDBJ whole genome shotgun (WGS) entry which is preliminary data.</text>
</comment>
<keyword evidence="3" id="KW-1185">Reference proteome</keyword>
<protein>
    <recommendedName>
        <fullName evidence="1">Zinc finger CGNR domain-containing protein</fullName>
    </recommendedName>
</protein>
<dbReference type="PANTHER" id="PTHR35525:SF3">
    <property type="entry name" value="BLL6575 PROTEIN"/>
    <property type="match status" value="1"/>
</dbReference>